<dbReference type="GO" id="GO:0004176">
    <property type="term" value="F:ATP-dependent peptidase activity"/>
    <property type="evidence" value="ECO:0007669"/>
    <property type="project" value="TreeGrafter"/>
</dbReference>
<dbReference type="RefSeq" id="WP_285312344.1">
    <property type="nucleotide sequence ID" value="NZ_JASOIH010000519.1"/>
</dbReference>
<dbReference type="Pfam" id="PF00574">
    <property type="entry name" value="CLP_protease"/>
    <property type="match status" value="1"/>
</dbReference>
<keyword evidence="3" id="KW-0720">Serine protease</keyword>
<evidence type="ECO:0000256" key="3">
    <source>
        <dbReference type="ARBA" id="ARBA00022825"/>
    </source>
</evidence>
<dbReference type="Gene3D" id="3.90.226.10">
    <property type="entry name" value="2-enoyl-CoA Hydratase, Chain A, domain 1"/>
    <property type="match status" value="1"/>
</dbReference>
<keyword evidence="1 4" id="KW-0645">Protease</keyword>
<dbReference type="SUPFAM" id="SSF52096">
    <property type="entry name" value="ClpP/crotonase"/>
    <property type="match status" value="1"/>
</dbReference>
<evidence type="ECO:0000313" key="4">
    <source>
        <dbReference type="EMBL" id="MDK6900777.1"/>
    </source>
</evidence>
<sequence length="37" mass="4235">GQPLEKIQADTERDKYLTAQEAKDYGLIDEILVNKNN</sequence>
<evidence type="ECO:0000256" key="2">
    <source>
        <dbReference type="ARBA" id="ARBA00022801"/>
    </source>
</evidence>
<dbReference type="AlphaFoldDB" id="A0AAW6Y142"/>
<gene>
    <name evidence="4" type="ORF">QP229_12540</name>
</gene>
<protein>
    <submittedName>
        <fullName evidence="4">ATP-dependent Clp protease proteolytic subunit</fullName>
    </submittedName>
</protein>
<dbReference type="GO" id="GO:0006515">
    <property type="term" value="P:protein quality control for misfolded or incompletely synthesized proteins"/>
    <property type="evidence" value="ECO:0007669"/>
    <property type="project" value="TreeGrafter"/>
</dbReference>
<evidence type="ECO:0000256" key="1">
    <source>
        <dbReference type="ARBA" id="ARBA00022670"/>
    </source>
</evidence>
<comment type="caution">
    <text evidence="4">The sequence shown here is derived from an EMBL/GenBank/DDBJ whole genome shotgun (WGS) entry which is preliminary data.</text>
</comment>
<dbReference type="PANTHER" id="PTHR10381:SF70">
    <property type="entry name" value="ATP-DEPENDENT CLP PROTEASE PROTEOLYTIC SUBUNIT"/>
    <property type="match status" value="1"/>
</dbReference>
<feature type="non-terminal residue" evidence="4">
    <location>
        <position position="1"/>
    </location>
</feature>
<name>A0AAW6Y142_STRAG</name>
<dbReference type="GO" id="GO:0009368">
    <property type="term" value="C:endopeptidase Clp complex"/>
    <property type="evidence" value="ECO:0007669"/>
    <property type="project" value="TreeGrafter"/>
</dbReference>
<proteinExistence type="predicted"/>
<evidence type="ECO:0000313" key="5">
    <source>
        <dbReference type="Proteomes" id="UP001230629"/>
    </source>
</evidence>
<dbReference type="Proteomes" id="UP001230629">
    <property type="component" value="Unassembled WGS sequence"/>
</dbReference>
<reference evidence="4" key="1">
    <citation type="submission" date="2023-05" db="EMBL/GenBank/DDBJ databases">
        <title>Cataloging the Phylogenetic Diversity of Human Bladder Bacteria.</title>
        <authorList>
            <person name="Du J."/>
        </authorList>
    </citation>
    <scope>NUCLEOTIDE SEQUENCE</scope>
    <source>
        <strain evidence="4">UMB8703</strain>
    </source>
</reference>
<dbReference type="PANTHER" id="PTHR10381">
    <property type="entry name" value="ATP-DEPENDENT CLP PROTEASE PROTEOLYTIC SUBUNIT"/>
    <property type="match status" value="1"/>
</dbReference>
<organism evidence="4 5">
    <name type="scientific">Streptococcus agalactiae</name>
    <dbReference type="NCBI Taxonomy" id="1311"/>
    <lineage>
        <taxon>Bacteria</taxon>
        <taxon>Bacillati</taxon>
        <taxon>Bacillota</taxon>
        <taxon>Bacilli</taxon>
        <taxon>Lactobacillales</taxon>
        <taxon>Streptococcaceae</taxon>
        <taxon>Streptococcus</taxon>
    </lineage>
</organism>
<accession>A0AAW6Y142</accession>
<dbReference type="EMBL" id="JASOIH010000519">
    <property type="protein sequence ID" value="MDK6900777.1"/>
    <property type="molecule type" value="Genomic_DNA"/>
</dbReference>
<keyword evidence="2" id="KW-0378">Hydrolase</keyword>
<dbReference type="GO" id="GO:0051117">
    <property type="term" value="F:ATPase binding"/>
    <property type="evidence" value="ECO:0007669"/>
    <property type="project" value="TreeGrafter"/>
</dbReference>
<dbReference type="InterPro" id="IPR029045">
    <property type="entry name" value="ClpP/crotonase-like_dom_sf"/>
</dbReference>
<dbReference type="InterPro" id="IPR023562">
    <property type="entry name" value="ClpP/TepA"/>
</dbReference>
<dbReference type="GO" id="GO:0004252">
    <property type="term" value="F:serine-type endopeptidase activity"/>
    <property type="evidence" value="ECO:0007669"/>
    <property type="project" value="TreeGrafter"/>
</dbReference>